<evidence type="ECO:0000256" key="3">
    <source>
        <dbReference type="SAM" id="MobiDB-lite"/>
    </source>
</evidence>
<dbReference type="EMBL" id="NBIV01000005">
    <property type="protein sequence ID" value="PXF49420.1"/>
    <property type="molecule type" value="Genomic_DNA"/>
</dbReference>
<organism evidence="5 6">
    <name type="scientific">Gracilariopsis chorda</name>
    <dbReference type="NCBI Taxonomy" id="448386"/>
    <lineage>
        <taxon>Eukaryota</taxon>
        <taxon>Rhodophyta</taxon>
        <taxon>Florideophyceae</taxon>
        <taxon>Rhodymeniophycidae</taxon>
        <taxon>Gracilariales</taxon>
        <taxon>Gracilariaceae</taxon>
        <taxon>Gracilariopsis</taxon>
    </lineage>
</organism>
<comment type="caution">
    <text evidence="5">The sequence shown here is derived from an EMBL/GenBank/DDBJ whole genome shotgun (WGS) entry which is preliminary data.</text>
</comment>
<protein>
    <submittedName>
        <fullName evidence="5">Plastid-lipid-associated protein, chloroplastic</fullName>
    </submittedName>
</protein>
<gene>
    <name evidence="5" type="ORF">BWQ96_00736</name>
</gene>
<dbReference type="InterPro" id="IPR006843">
    <property type="entry name" value="PAP/fibrillin_dom"/>
</dbReference>
<sequence>MECFIKPTLPIHLSQKSVARGCRRSSRHYQVSKNLRTRVHAVYDGYSNPYSEQEPEPTADVPFNSGAGNGVGSAAEPNTVIDASVKKVPLSDLKLDLFGMASSVNRGLAASPSVREQILALIEQIERENPTPCPTYSDLLLGEWRLVFTNALDVLSLGLLAPIALVSEVYQNIENSDQNDFSVTNVVNLEPAIAPVSNSFFGRTMGALYVSAAGTRRNDTRIDIVFKGVQFKPMSIAGLELPGALSTPSIAIGSPRGYIETTFLDEDIRILRAPRSNVFVLQRVGS</sequence>
<evidence type="ECO:0000256" key="1">
    <source>
        <dbReference type="ARBA" id="ARBA00004474"/>
    </source>
</evidence>
<keyword evidence="6" id="KW-1185">Reference proteome</keyword>
<dbReference type="Proteomes" id="UP000247409">
    <property type="component" value="Unassembled WGS sequence"/>
</dbReference>
<dbReference type="GO" id="GO:0009536">
    <property type="term" value="C:plastid"/>
    <property type="evidence" value="ECO:0007669"/>
    <property type="project" value="UniProtKB-SubCell"/>
</dbReference>
<name>A0A2V3J8M9_9FLOR</name>
<keyword evidence="2" id="KW-0934">Plastid</keyword>
<reference evidence="5 6" key="1">
    <citation type="journal article" date="2018" name="Mol. Biol. Evol.">
        <title>Analysis of the draft genome of the red seaweed Gracilariopsis chorda provides insights into genome size evolution in Rhodophyta.</title>
        <authorList>
            <person name="Lee J."/>
            <person name="Yang E.C."/>
            <person name="Graf L."/>
            <person name="Yang J.H."/>
            <person name="Qiu H."/>
            <person name="Zel Zion U."/>
            <person name="Chan C.X."/>
            <person name="Stephens T.G."/>
            <person name="Weber A.P.M."/>
            <person name="Boo G.H."/>
            <person name="Boo S.M."/>
            <person name="Kim K.M."/>
            <person name="Shin Y."/>
            <person name="Jung M."/>
            <person name="Lee S.J."/>
            <person name="Yim H.S."/>
            <person name="Lee J.H."/>
            <person name="Bhattacharya D."/>
            <person name="Yoon H.S."/>
        </authorList>
    </citation>
    <scope>NUCLEOTIDE SEQUENCE [LARGE SCALE GENOMIC DNA]</scope>
    <source>
        <strain evidence="5 6">SKKU-2015</strain>
        <tissue evidence="5">Whole body</tissue>
    </source>
</reference>
<evidence type="ECO:0000313" key="6">
    <source>
        <dbReference type="Proteomes" id="UP000247409"/>
    </source>
</evidence>
<accession>A0A2V3J8M9</accession>
<proteinExistence type="predicted"/>
<dbReference type="OrthoDB" id="201321at2759"/>
<dbReference type="AlphaFoldDB" id="A0A2V3J8M9"/>
<dbReference type="STRING" id="448386.A0A2V3J8M9"/>
<evidence type="ECO:0000313" key="5">
    <source>
        <dbReference type="EMBL" id="PXF49420.1"/>
    </source>
</evidence>
<dbReference type="Pfam" id="PF04755">
    <property type="entry name" value="PAP_fibrillin"/>
    <property type="match status" value="1"/>
</dbReference>
<feature type="domain" description="Plastid lipid-associated protein/fibrillin conserved" evidence="4">
    <location>
        <begin position="92"/>
        <end position="281"/>
    </location>
</feature>
<evidence type="ECO:0000259" key="4">
    <source>
        <dbReference type="Pfam" id="PF04755"/>
    </source>
</evidence>
<feature type="region of interest" description="Disordered" evidence="3">
    <location>
        <begin position="47"/>
        <end position="69"/>
    </location>
</feature>
<comment type="subcellular location">
    <subcellularLocation>
        <location evidence="1">Plastid</location>
    </subcellularLocation>
</comment>
<dbReference type="PANTHER" id="PTHR31906">
    <property type="entry name" value="PLASTID-LIPID-ASSOCIATED PROTEIN 4, CHLOROPLASTIC-RELATED"/>
    <property type="match status" value="1"/>
</dbReference>
<evidence type="ECO:0000256" key="2">
    <source>
        <dbReference type="ARBA" id="ARBA00022640"/>
    </source>
</evidence>
<dbReference type="InterPro" id="IPR039633">
    <property type="entry name" value="PAP"/>
</dbReference>